<proteinExistence type="predicted"/>
<dbReference type="AlphaFoldDB" id="A0A560FI48"/>
<name>A0A560FI48_9PROT</name>
<dbReference type="InterPro" id="IPR025528">
    <property type="entry name" value="BrnA_antitoxin"/>
</dbReference>
<dbReference type="Proteomes" id="UP000319859">
    <property type="component" value="Unassembled WGS sequence"/>
</dbReference>
<dbReference type="RefSeq" id="WP_145749930.1">
    <property type="nucleotide sequence ID" value="NZ_VITN01000005.1"/>
</dbReference>
<dbReference type="Pfam" id="PF14384">
    <property type="entry name" value="BrnA_antitoxin"/>
    <property type="match status" value="1"/>
</dbReference>
<evidence type="ECO:0000313" key="2">
    <source>
        <dbReference type="Proteomes" id="UP000319859"/>
    </source>
</evidence>
<dbReference type="EMBL" id="VITN01000005">
    <property type="protein sequence ID" value="TWB21290.1"/>
    <property type="molecule type" value="Genomic_DNA"/>
</dbReference>
<evidence type="ECO:0000313" key="1">
    <source>
        <dbReference type="EMBL" id="TWB21290.1"/>
    </source>
</evidence>
<dbReference type="OrthoDB" id="361944at2"/>
<reference evidence="1 2" key="1">
    <citation type="submission" date="2019-06" db="EMBL/GenBank/DDBJ databases">
        <title>Genomic Encyclopedia of Type Strains, Phase IV (KMG-V): Genome sequencing to study the core and pangenomes of soil and plant-associated prokaryotes.</title>
        <authorList>
            <person name="Whitman W."/>
        </authorList>
    </citation>
    <scope>NUCLEOTIDE SEQUENCE [LARGE SCALE GENOMIC DNA]</scope>
    <source>
        <strain evidence="1 2">BR 11880</strain>
    </source>
</reference>
<comment type="caution">
    <text evidence="1">The sequence shown here is derived from an EMBL/GenBank/DDBJ whole genome shotgun (WGS) entry which is preliminary data.</text>
</comment>
<organism evidence="1 2">
    <name type="scientific">Nitrospirillum amazonense</name>
    <dbReference type="NCBI Taxonomy" id="28077"/>
    <lineage>
        <taxon>Bacteria</taxon>
        <taxon>Pseudomonadati</taxon>
        <taxon>Pseudomonadota</taxon>
        <taxon>Alphaproteobacteria</taxon>
        <taxon>Rhodospirillales</taxon>
        <taxon>Azospirillaceae</taxon>
        <taxon>Nitrospirillum</taxon>
    </lineage>
</organism>
<protein>
    <submittedName>
        <fullName evidence="1">Uncharacterized protein (DUF4415 family)</fullName>
    </submittedName>
</protein>
<sequence>MKLAEKRAVFRARKRRGSAAAPSPDLTPDLEAQIKALVAMPDEEIDTIDIPERTDWTGARRGMFRPMKQQLTLRLDADLVAWFREHPQGRGYQSRINQALREYVERHED</sequence>
<accession>A0A560FI48</accession>
<gene>
    <name evidence="1" type="ORF">FBZ89_105162</name>
</gene>